<dbReference type="Gene3D" id="3.40.1190.20">
    <property type="match status" value="1"/>
</dbReference>
<evidence type="ECO:0000256" key="2">
    <source>
        <dbReference type="ARBA" id="ARBA00022723"/>
    </source>
</evidence>
<comment type="pathway">
    <text evidence="9">Carbohydrate metabolism; D-ribose degradation; D-ribose 5-phosphate from beta-D-ribopyranose: step 2/2.</text>
</comment>
<dbReference type="NCBIfam" id="TIGR02152">
    <property type="entry name" value="D_ribokin_bact"/>
    <property type="match status" value="1"/>
</dbReference>
<feature type="binding site" evidence="9">
    <location>
        <position position="317"/>
    </location>
    <ligand>
        <name>substrate</name>
    </ligand>
</feature>
<evidence type="ECO:0000256" key="8">
    <source>
        <dbReference type="ARBA" id="ARBA00023277"/>
    </source>
</evidence>
<dbReference type="SUPFAM" id="SSF53613">
    <property type="entry name" value="Ribokinase-like"/>
    <property type="match status" value="1"/>
</dbReference>
<keyword evidence="9" id="KW-0963">Cytoplasm</keyword>
<comment type="caution">
    <text evidence="11">The sequence shown here is derived from an EMBL/GenBank/DDBJ whole genome shotgun (WGS) entry which is preliminary data.</text>
</comment>
<feature type="binding site" evidence="9">
    <location>
        <position position="351"/>
    </location>
    <ligand>
        <name>K(+)</name>
        <dbReference type="ChEBI" id="CHEBI:29103"/>
    </ligand>
</feature>
<dbReference type="HAMAP" id="MF_01987">
    <property type="entry name" value="Ribokinase"/>
    <property type="match status" value="1"/>
</dbReference>
<dbReference type="EMBL" id="JAVFWL010000002">
    <property type="protein sequence ID" value="KAK6734012.1"/>
    <property type="molecule type" value="Genomic_DNA"/>
</dbReference>
<dbReference type="Pfam" id="PF00294">
    <property type="entry name" value="PfkB"/>
    <property type="match status" value="1"/>
</dbReference>
<sequence length="373" mass="40317">MPPKAVVAKWMRGGYIGTKLVLEEKTLTRHVGSPPQVIVSLYKFILFAIHHVLKVDLLSQMTERKKIVVFGSVVQDLVSYTTDFPRPGESVRGHMFRMASGGKGANQAVAAARLGAKVQMIARVGDDFFGKSNIADLTESGVDTSRVEKSQTSHTATATITVNSHGENCIVVTLGANLEVDESTANRHETALRDAALVLIQAEISSEGNKRIFELAKKHGVKTFFNPAPGDPNMDKSIVTLTDIICTNESEAEFVTGISQNSLDDAKKAAAKMLTMGPEHVIITLGAKGCVLASKGHDFQHIPVKKVTAVDTTGAGDCFCGSLAYFLVEGKHSMREAVVKSAGIAALSVQRKGTQSSYWKREEIEREHPDLLE</sequence>
<dbReference type="PANTHER" id="PTHR10584">
    <property type="entry name" value="SUGAR KINASE"/>
    <property type="match status" value="1"/>
</dbReference>
<feature type="binding site" evidence="9">
    <location>
        <begin position="316"/>
        <end position="317"/>
    </location>
    <ligand>
        <name>ATP</name>
        <dbReference type="ChEBI" id="CHEBI:30616"/>
    </ligand>
</feature>
<gene>
    <name evidence="11" type="primary">Necator_chrII.g5448</name>
    <name evidence="11" type="ORF">RB195_017655</name>
</gene>
<dbReference type="InterPro" id="IPR002139">
    <property type="entry name" value="Ribo/fructo_kinase"/>
</dbReference>
<comment type="subunit">
    <text evidence="9">Homodimer.</text>
</comment>
<keyword evidence="3 9" id="KW-0547">Nucleotide-binding</keyword>
<feature type="active site" description="Proton acceptor" evidence="9">
    <location>
        <position position="317"/>
    </location>
</feature>
<evidence type="ECO:0000256" key="6">
    <source>
        <dbReference type="ARBA" id="ARBA00022842"/>
    </source>
</evidence>
<evidence type="ECO:0000256" key="4">
    <source>
        <dbReference type="ARBA" id="ARBA00022777"/>
    </source>
</evidence>
<feature type="binding site" evidence="9">
    <location>
        <position position="248"/>
    </location>
    <ligand>
        <name>ATP</name>
        <dbReference type="ChEBI" id="CHEBI:30616"/>
    </ligand>
</feature>
<evidence type="ECO:0000313" key="12">
    <source>
        <dbReference type="Proteomes" id="UP001303046"/>
    </source>
</evidence>
<dbReference type="PRINTS" id="PR00990">
    <property type="entry name" value="RIBOKINASE"/>
</dbReference>
<evidence type="ECO:0000256" key="3">
    <source>
        <dbReference type="ARBA" id="ARBA00022741"/>
    </source>
</evidence>
<dbReference type="CDD" id="cd01174">
    <property type="entry name" value="ribokinase"/>
    <property type="match status" value="1"/>
</dbReference>
<proteinExistence type="inferred from homology"/>
<feature type="binding site" evidence="9">
    <location>
        <begin position="102"/>
        <end position="106"/>
    </location>
    <ligand>
        <name>substrate</name>
    </ligand>
</feature>
<keyword evidence="5 9" id="KW-0067">ATP-binding</keyword>
<evidence type="ECO:0000256" key="9">
    <source>
        <dbReference type="HAMAP-Rule" id="MF_03215"/>
    </source>
</evidence>
<comment type="similarity">
    <text evidence="9">Belongs to the carbohydrate kinase PfkB family. Ribokinase subfamily.</text>
</comment>
<protein>
    <recommendedName>
        <fullName evidence="9">Ribokinase</fullName>
        <shortName evidence="9">RK</shortName>
        <ecNumber evidence="9">2.7.1.15</ecNumber>
    </recommendedName>
</protein>
<keyword evidence="7 9" id="KW-0630">Potassium</keyword>
<feature type="binding site" evidence="9">
    <location>
        <position position="348"/>
    </location>
    <ligand>
        <name>K(+)</name>
        <dbReference type="ChEBI" id="CHEBI:29103"/>
    </ligand>
</feature>
<dbReference type="InterPro" id="IPR029056">
    <property type="entry name" value="Ribokinase-like"/>
</dbReference>
<feature type="binding site" evidence="9">
    <location>
        <position position="311"/>
    </location>
    <ligand>
        <name>K(+)</name>
        <dbReference type="ChEBI" id="CHEBI:29103"/>
    </ligand>
</feature>
<evidence type="ECO:0000259" key="10">
    <source>
        <dbReference type="Pfam" id="PF00294"/>
    </source>
</evidence>
<evidence type="ECO:0000256" key="5">
    <source>
        <dbReference type="ARBA" id="ARBA00022840"/>
    </source>
</evidence>
<keyword evidence="12" id="KW-1185">Reference proteome</keyword>
<comment type="caution">
    <text evidence="9">Lacks conserved residue(s) required for the propagation of feature annotation.</text>
</comment>
<feature type="binding site" evidence="9">
    <location>
        <position position="353"/>
    </location>
    <ligand>
        <name>K(+)</name>
        <dbReference type="ChEBI" id="CHEBI:29103"/>
    </ligand>
</feature>
<comment type="subcellular location">
    <subcellularLocation>
        <location evidence="9">Cytoplasm</location>
    </subcellularLocation>
    <subcellularLocation>
        <location evidence="9">Nucleus</location>
    </subcellularLocation>
</comment>
<feature type="binding site" evidence="9">
    <location>
        <position position="203"/>
    </location>
    <ligand>
        <name>substrate</name>
    </ligand>
</feature>
<keyword evidence="4 9" id="KW-0418">Kinase</keyword>
<keyword evidence="2 9" id="KW-0479">Metal-binding</keyword>
<comment type="function">
    <text evidence="9">Catalyzes the phosphorylation of ribose at O-5 in a reaction requiring ATP and magnesium. The resulting D-ribose-5-phosphate can then be used either for sythesis of nucleotides, histidine, and tryptophan, or as a component of the pentose phosphate pathway.</text>
</comment>
<comment type="catalytic activity">
    <reaction evidence="9">
        <text>D-ribose + ATP = D-ribose 5-phosphate + ADP + H(+)</text>
        <dbReference type="Rhea" id="RHEA:13697"/>
        <dbReference type="ChEBI" id="CHEBI:15378"/>
        <dbReference type="ChEBI" id="CHEBI:30616"/>
        <dbReference type="ChEBI" id="CHEBI:47013"/>
        <dbReference type="ChEBI" id="CHEBI:78346"/>
        <dbReference type="ChEBI" id="CHEBI:456216"/>
        <dbReference type="EC" id="2.7.1.15"/>
    </reaction>
</comment>
<comment type="cofactor">
    <cofactor evidence="9">
        <name>Mg(2+)</name>
        <dbReference type="ChEBI" id="CHEBI:18420"/>
    </cofactor>
    <text evidence="9">Requires a divalent cation, most likely magnesium in vivo, as an electrophilic catalyst to aid phosphoryl group transfer. It is the chelate of the metal and the nucleotide that is the actual substrate.</text>
</comment>
<keyword evidence="9" id="KW-0539">Nucleus</keyword>
<reference evidence="11 12" key="1">
    <citation type="submission" date="2023-08" db="EMBL/GenBank/DDBJ databases">
        <title>A Necator americanus chromosomal reference genome.</title>
        <authorList>
            <person name="Ilik V."/>
            <person name="Petrzelkova K.J."/>
            <person name="Pardy F."/>
            <person name="Fuh T."/>
            <person name="Niatou-Singa F.S."/>
            <person name="Gouil Q."/>
            <person name="Baker L."/>
            <person name="Ritchie M.E."/>
            <person name="Jex A.R."/>
            <person name="Gazzola D."/>
            <person name="Li H."/>
            <person name="Toshio Fujiwara R."/>
            <person name="Zhan B."/>
            <person name="Aroian R.V."/>
            <person name="Pafco B."/>
            <person name="Schwarz E.M."/>
        </authorList>
    </citation>
    <scope>NUCLEOTIDE SEQUENCE [LARGE SCALE GENOMIC DNA]</scope>
    <source>
        <strain evidence="11 12">Aroian</strain>
        <tissue evidence="11">Whole animal</tissue>
    </source>
</reference>
<evidence type="ECO:0000313" key="11">
    <source>
        <dbReference type="EMBL" id="KAK6734012.1"/>
    </source>
</evidence>
<keyword evidence="1 9" id="KW-0808">Transferase</keyword>
<dbReference type="EC" id="2.7.1.15" evidence="9"/>
<evidence type="ECO:0000256" key="1">
    <source>
        <dbReference type="ARBA" id="ARBA00022679"/>
    </source>
</evidence>
<feature type="domain" description="Carbohydrate kinase PfkB" evidence="10">
    <location>
        <begin position="65"/>
        <end position="360"/>
    </location>
</feature>
<feature type="binding site" evidence="9">
    <location>
        <position position="357"/>
    </location>
    <ligand>
        <name>K(+)</name>
        <dbReference type="ChEBI" id="CHEBI:29103"/>
    </ligand>
</feature>
<dbReference type="InterPro" id="IPR011611">
    <property type="entry name" value="PfkB_dom"/>
</dbReference>
<name>A0ABR1C659_NECAM</name>
<dbReference type="Proteomes" id="UP001303046">
    <property type="component" value="Unassembled WGS sequence"/>
</dbReference>
<dbReference type="InterPro" id="IPR011877">
    <property type="entry name" value="Ribokinase"/>
</dbReference>
<feature type="binding site" evidence="9">
    <location>
        <begin position="74"/>
        <end position="76"/>
    </location>
    <ligand>
        <name>substrate</name>
    </ligand>
</feature>
<feature type="binding site" evidence="9">
    <location>
        <position position="313"/>
    </location>
    <ligand>
        <name>K(+)</name>
        <dbReference type="ChEBI" id="CHEBI:29103"/>
    </ligand>
</feature>
<feature type="binding site" evidence="9">
    <location>
        <begin position="284"/>
        <end position="289"/>
    </location>
    <ligand>
        <name>ATP</name>
        <dbReference type="ChEBI" id="CHEBI:30616"/>
    </ligand>
</feature>
<keyword evidence="6 9" id="KW-0460">Magnesium</keyword>
<keyword evidence="8 9" id="KW-0119">Carbohydrate metabolism</keyword>
<organism evidence="11 12">
    <name type="scientific">Necator americanus</name>
    <name type="common">Human hookworm</name>
    <dbReference type="NCBI Taxonomy" id="51031"/>
    <lineage>
        <taxon>Eukaryota</taxon>
        <taxon>Metazoa</taxon>
        <taxon>Ecdysozoa</taxon>
        <taxon>Nematoda</taxon>
        <taxon>Chromadorea</taxon>
        <taxon>Rhabditida</taxon>
        <taxon>Rhabditina</taxon>
        <taxon>Rhabditomorpha</taxon>
        <taxon>Strongyloidea</taxon>
        <taxon>Ancylostomatidae</taxon>
        <taxon>Bunostominae</taxon>
        <taxon>Necator</taxon>
    </lineage>
</organism>
<evidence type="ECO:0000256" key="7">
    <source>
        <dbReference type="ARBA" id="ARBA00022958"/>
    </source>
</evidence>
<comment type="activity regulation">
    <text evidence="9">Activated by a monovalent cation that binds near, but not in, the active site. The most likely occupant of the site in vivo is potassium. Ion binding induces a conformational change that may alter substrate affinity.</text>
</comment>
<dbReference type="PANTHER" id="PTHR10584:SF166">
    <property type="entry name" value="RIBOKINASE"/>
    <property type="match status" value="1"/>
</dbReference>
<accession>A0ABR1C659</accession>